<dbReference type="AlphaFoldDB" id="Q6IGA2"/>
<keyword evidence="1" id="KW-0812">Transmembrane</keyword>
<evidence type="ECO:0000313" key="2">
    <source>
        <dbReference type="EMBL" id="DAA02562.1"/>
    </source>
</evidence>
<feature type="transmembrane region" description="Helical" evidence="1">
    <location>
        <begin position="20"/>
        <end position="39"/>
    </location>
</feature>
<name>Q6IGA2_DROME</name>
<gene>
    <name evidence="2" type="ORF">HDC06835</name>
</gene>
<sequence length="144" mass="15151">MPTTDRASLSKEHSAVLLPHSAFLIISGISSIFLGICSWKKRQDLPHTGVQSVIRMATIAAAAFGCPQFDCCCSISVPTEPRPTLTIHANEGAKVHCSSQFLVGASGFNACSLCPCTCPCPCNCHCGLCELDVGWCQVGGGHAR</sequence>
<evidence type="ECO:0000256" key="1">
    <source>
        <dbReference type="SAM" id="Phobius"/>
    </source>
</evidence>
<keyword evidence="1" id="KW-0472">Membrane</keyword>
<reference evidence="2" key="1">
    <citation type="journal article" date="2003" name="Genome Biol.">
        <title>An integrated gene annotation and transcriptional profiling approach towards the full gene content of the Drosophila genome.</title>
        <authorList>
            <person name="Hild M."/>
            <person name="Beckmann B."/>
            <person name="Haas S.A."/>
            <person name="Koch B."/>
            <person name="Solovyev V."/>
            <person name="Busold C."/>
            <person name="Fellenberg K."/>
            <person name="Boutros M."/>
            <person name="Vingron M."/>
            <person name="Sauer F."/>
            <person name="Hoheisel J.D."/>
            <person name="Paro R."/>
        </authorList>
    </citation>
    <scope>NUCLEOTIDE SEQUENCE</scope>
</reference>
<accession>Q6IGA2</accession>
<organism evidence="2">
    <name type="scientific">Drosophila melanogaster</name>
    <name type="common">Fruit fly</name>
    <dbReference type="NCBI Taxonomy" id="7227"/>
    <lineage>
        <taxon>Eukaryota</taxon>
        <taxon>Metazoa</taxon>
        <taxon>Ecdysozoa</taxon>
        <taxon>Arthropoda</taxon>
        <taxon>Hexapoda</taxon>
        <taxon>Insecta</taxon>
        <taxon>Pterygota</taxon>
        <taxon>Neoptera</taxon>
        <taxon>Endopterygota</taxon>
        <taxon>Diptera</taxon>
        <taxon>Brachycera</taxon>
        <taxon>Muscomorpha</taxon>
        <taxon>Ephydroidea</taxon>
        <taxon>Drosophilidae</taxon>
        <taxon>Drosophila</taxon>
        <taxon>Sophophora</taxon>
    </lineage>
</organism>
<proteinExistence type="predicted"/>
<keyword evidence="1" id="KW-1133">Transmembrane helix</keyword>
<dbReference type="EMBL" id="BK003864">
    <property type="protein sequence ID" value="DAA02562.1"/>
    <property type="molecule type" value="Genomic_DNA"/>
</dbReference>
<protein>
    <submittedName>
        <fullName evidence="2">HDC06835</fullName>
    </submittedName>
</protein>